<proteinExistence type="predicted"/>
<name>A0A516IR32_9SPHN</name>
<evidence type="ECO:0000313" key="2">
    <source>
        <dbReference type="EMBL" id="QDP19367.1"/>
    </source>
</evidence>
<dbReference type="Pfam" id="PF13628">
    <property type="entry name" value="DUF4142"/>
    <property type="match status" value="1"/>
</dbReference>
<sequence>MRIRRARPSRKRVWNWGWLTRRLSTGSSGRRICSADKEELVDMWKRIAGLLIGGAALLSGCAPRQLPAPTAPATVAVVPAATALAPAIYMQVAASSALFAVRASEIAAQRSGDVRFRGLAQAIAADQRGIGSQLSFAGRRLDLLPTASLTAAQAADLDRLRISGSVETTYRQLLDPVLAEAAQAHSSFAANGSSATLKPVARMAAPATGRNLQMLRNR</sequence>
<evidence type="ECO:0000313" key="3">
    <source>
        <dbReference type="Proteomes" id="UP000321857"/>
    </source>
</evidence>
<gene>
    <name evidence="2" type="ORF">FMM02_04935</name>
</gene>
<dbReference type="InterPro" id="IPR025419">
    <property type="entry name" value="DUF4142"/>
</dbReference>
<dbReference type="Proteomes" id="UP000321857">
    <property type="component" value="Chromosome"/>
</dbReference>
<dbReference type="EMBL" id="CP041659">
    <property type="protein sequence ID" value="QDP19367.1"/>
    <property type="molecule type" value="Genomic_DNA"/>
</dbReference>
<dbReference type="AlphaFoldDB" id="A0A516IR32"/>
<evidence type="ECO:0000259" key="1">
    <source>
        <dbReference type="Pfam" id="PF13628"/>
    </source>
</evidence>
<dbReference type="KEGG" id="sxa:FMM02_04935"/>
<keyword evidence="3" id="KW-1185">Reference proteome</keyword>
<reference evidence="2 3" key="1">
    <citation type="submission" date="2019-07" db="EMBL/GenBank/DDBJ databases">
        <title>Sphingomonas AE3 Genome sequencing and assembly.</title>
        <authorList>
            <person name="Kim H."/>
        </authorList>
    </citation>
    <scope>NUCLEOTIDE SEQUENCE [LARGE SCALE GENOMIC DNA]</scope>
    <source>
        <strain evidence="2 3">AE3</strain>
    </source>
</reference>
<protein>
    <submittedName>
        <fullName evidence="2">DUF4142 domain-containing protein</fullName>
    </submittedName>
</protein>
<feature type="domain" description="DUF4142" evidence="1">
    <location>
        <begin position="89"/>
        <end position="216"/>
    </location>
</feature>
<dbReference type="OrthoDB" id="7574540at2"/>
<organism evidence="2 3">
    <name type="scientific">Sphingomonas xanthus</name>
    <dbReference type="NCBI Taxonomy" id="2594473"/>
    <lineage>
        <taxon>Bacteria</taxon>
        <taxon>Pseudomonadati</taxon>
        <taxon>Pseudomonadota</taxon>
        <taxon>Alphaproteobacteria</taxon>
        <taxon>Sphingomonadales</taxon>
        <taxon>Sphingomonadaceae</taxon>
        <taxon>Sphingomonas</taxon>
    </lineage>
</organism>
<accession>A0A516IR32</accession>